<dbReference type="Proteomes" id="UP001295444">
    <property type="component" value="Chromosome 05"/>
</dbReference>
<evidence type="ECO:0000256" key="1">
    <source>
        <dbReference type="SAM" id="MobiDB-lite"/>
    </source>
</evidence>
<dbReference type="EMBL" id="OW240916">
    <property type="protein sequence ID" value="CAH2295937.1"/>
    <property type="molecule type" value="Genomic_DNA"/>
</dbReference>
<reference evidence="2" key="1">
    <citation type="submission" date="2022-03" db="EMBL/GenBank/DDBJ databases">
        <authorList>
            <person name="Alioto T."/>
            <person name="Alioto T."/>
            <person name="Gomez Garrido J."/>
        </authorList>
    </citation>
    <scope>NUCLEOTIDE SEQUENCE</scope>
</reference>
<keyword evidence="3" id="KW-1185">Reference proteome</keyword>
<organism evidence="2 3">
    <name type="scientific">Pelobates cultripes</name>
    <name type="common">Western spadefoot toad</name>
    <dbReference type="NCBI Taxonomy" id="61616"/>
    <lineage>
        <taxon>Eukaryota</taxon>
        <taxon>Metazoa</taxon>
        <taxon>Chordata</taxon>
        <taxon>Craniata</taxon>
        <taxon>Vertebrata</taxon>
        <taxon>Euteleostomi</taxon>
        <taxon>Amphibia</taxon>
        <taxon>Batrachia</taxon>
        <taxon>Anura</taxon>
        <taxon>Pelobatoidea</taxon>
        <taxon>Pelobatidae</taxon>
        <taxon>Pelobates</taxon>
    </lineage>
</organism>
<accession>A0AAD1W6J6</accession>
<dbReference type="InterPro" id="IPR042566">
    <property type="entry name" value="L1_C"/>
</dbReference>
<protein>
    <submittedName>
        <fullName evidence="2">Uncharacterized protein</fullName>
    </submittedName>
</protein>
<name>A0AAD1W6J6_PELCU</name>
<sequence>MAPTTPPGPESSVLERIEDRLGSLTASMATKDDLKSLTTAIQDTLRAEMAGIRSEVASHAGRITSMEEATEALTARQTSADTAIARQDTIMRKARERPTWPYRSAQVALYNDLSPITLEARRALRPVTAALRDRNISYKWGFPFALLARHHNSWISMRWPEDVPRFMEELGLPTPVVPNWILGSTAPVPRPQRLPRRREARSPSAHPARRRRNPASPEE</sequence>
<evidence type="ECO:0000313" key="2">
    <source>
        <dbReference type="EMBL" id="CAH2295937.1"/>
    </source>
</evidence>
<gene>
    <name evidence="2" type="ORF">PECUL_23A027293</name>
</gene>
<dbReference type="Gene3D" id="3.30.250.20">
    <property type="entry name" value="L1 transposable element, C-terminal domain"/>
    <property type="match status" value="1"/>
</dbReference>
<dbReference type="AlphaFoldDB" id="A0AAD1W6J6"/>
<evidence type="ECO:0000313" key="3">
    <source>
        <dbReference type="Proteomes" id="UP001295444"/>
    </source>
</evidence>
<proteinExistence type="predicted"/>
<feature type="region of interest" description="Disordered" evidence="1">
    <location>
        <begin position="181"/>
        <end position="219"/>
    </location>
</feature>